<gene>
    <name evidence="11" type="ORF">PGRI_003710</name>
</gene>
<keyword evidence="8 9" id="KW-0472">Membrane</keyword>
<comment type="subcellular location">
    <subcellularLocation>
        <location evidence="1">Membrane</location>
    </subcellularLocation>
</comment>
<dbReference type="GO" id="GO:0016020">
    <property type="term" value="C:membrane"/>
    <property type="evidence" value="ECO:0007669"/>
    <property type="project" value="UniProtKB-SubCell"/>
</dbReference>
<proteinExistence type="inferred from homology"/>
<dbReference type="GO" id="GO:0071949">
    <property type="term" value="F:FAD binding"/>
    <property type="evidence" value="ECO:0007669"/>
    <property type="project" value="InterPro"/>
</dbReference>
<accession>A0A135LWM3</accession>
<feature type="transmembrane region" description="Helical" evidence="9">
    <location>
        <begin position="442"/>
        <end position="463"/>
    </location>
</feature>
<feature type="transmembrane region" description="Helical" evidence="9">
    <location>
        <begin position="666"/>
        <end position="687"/>
    </location>
</feature>
<feature type="transmembrane region" description="Helical" evidence="9">
    <location>
        <begin position="708"/>
        <end position="726"/>
    </location>
</feature>
<keyword evidence="11" id="KW-0503">Monooxygenase</keyword>
<evidence type="ECO:0000256" key="6">
    <source>
        <dbReference type="ARBA" id="ARBA00022989"/>
    </source>
</evidence>
<evidence type="ECO:0000256" key="8">
    <source>
        <dbReference type="ARBA" id="ARBA00023136"/>
    </source>
</evidence>
<name>A0A135LWM3_PENPA</name>
<dbReference type="RefSeq" id="XP_040651856.1">
    <property type="nucleotide sequence ID" value="XM_040788084.1"/>
</dbReference>
<dbReference type="InterPro" id="IPR002938">
    <property type="entry name" value="FAD-bd"/>
</dbReference>
<evidence type="ECO:0000256" key="1">
    <source>
        <dbReference type="ARBA" id="ARBA00004370"/>
    </source>
</evidence>
<dbReference type="AlphaFoldDB" id="A0A135LWM3"/>
<feature type="transmembrane region" description="Helical" evidence="9">
    <location>
        <begin position="475"/>
        <end position="495"/>
    </location>
</feature>
<dbReference type="GeneID" id="63703384"/>
<evidence type="ECO:0000256" key="7">
    <source>
        <dbReference type="ARBA" id="ARBA00023002"/>
    </source>
</evidence>
<keyword evidence="3" id="KW-0285">Flavoprotein</keyword>
<dbReference type="SUPFAM" id="SSF51905">
    <property type="entry name" value="FAD/NAD(P)-binding domain"/>
    <property type="match status" value="1"/>
</dbReference>
<feature type="transmembrane region" description="Helical" evidence="9">
    <location>
        <begin position="559"/>
        <end position="577"/>
    </location>
</feature>
<dbReference type="InterPro" id="IPR036188">
    <property type="entry name" value="FAD/NAD-bd_sf"/>
</dbReference>
<keyword evidence="6 9" id="KW-1133">Transmembrane helix</keyword>
<keyword evidence="4 9" id="KW-0812">Transmembrane</keyword>
<evidence type="ECO:0000256" key="3">
    <source>
        <dbReference type="ARBA" id="ARBA00022630"/>
    </source>
</evidence>
<comment type="caution">
    <text evidence="11">The sequence shown here is derived from an EMBL/GenBank/DDBJ whole genome shotgun (WGS) entry which is preliminary data.</text>
</comment>
<dbReference type="OMA" id="RELEWAG"/>
<sequence length="739" mass="82549">MAPFTVIIIGGSVAGLTLANVFERYGIEYILLEKYKVIAPQLGASIGILPYGLQVLDQLGIAEQVSSVCELVETMQTFGPDGERLKNMDAFGQLLADLTGYKFSFLDRQDLVQALYNNLQDKSKVHVSKEIFKIDELDGEVQITTKDGATFKGDLLVGADGVHSRTRAEMWRIAESEDPQYGSKRMAESISCTYKCMFGIADYQEGIPDETGSKSYHKNRSYLCQSGREGKFYFFVFIKNKQKTVDQSIPRYTAEDEQAVVDEYGEDIIRPGVTFGDVYKRRRHAVLVPLHEYVLDKCFYKNAILIGDSFHKFNPLTGHGGNSAIEDAAFLGDLLKEVLQKEPSPTSSTLQVAFADFQQQRRPRTKNFLDGASSLQALEALENPWLEFITLKVMGKMSIDKMAPIFADCHSPGHILRYLPEPSRRGVIAREADIVTTPGQRALPATILWATLIAAAASLSLFAVGHTSLGSQNVVLGNILQLYTFMIRAVVTVLWTVESYRPGLFSGPLHSAIPYLLVCIGVGWEFAVPIYFLVYIWTSRSRSFYYPAPRAIDIRAAESLPAGVLIAYIPSILWALVTYHGAWAATTWTFAASHLAFPAVLYLGLRLSRHDPPKSNIPESLYGKRDLPHLIKTYNILIFITATLHILIVSQFGARNLSTGSVATVAFSYEGVQLMVLSLVIMAWCFFTTWDLRRVRIVQTHWLSDMSCYFMAGLFLGPAATLISMWKLREVAMENSRKR</sequence>
<evidence type="ECO:0000256" key="5">
    <source>
        <dbReference type="ARBA" id="ARBA00022827"/>
    </source>
</evidence>
<evidence type="ECO:0000256" key="4">
    <source>
        <dbReference type="ARBA" id="ARBA00022692"/>
    </source>
</evidence>
<evidence type="ECO:0000313" key="11">
    <source>
        <dbReference type="EMBL" id="KXG53321.1"/>
    </source>
</evidence>
<dbReference type="Proteomes" id="UP000070168">
    <property type="component" value="Unassembled WGS sequence"/>
</dbReference>
<dbReference type="STRING" id="5078.A0A135LWM3"/>
<feature type="transmembrane region" description="Helical" evidence="9">
    <location>
        <begin position="583"/>
        <end position="605"/>
    </location>
</feature>
<feature type="domain" description="FAD-binding" evidence="10">
    <location>
        <begin position="5"/>
        <end position="342"/>
    </location>
</feature>
<dbReference type="InterPro" id="IPR050562">
    <property type="entry name" value="FAD_mOase_fung"/>
</dbReference>
<dbReference type="PANTHER" id="PTHR47356">
    <property type="entry name" value="FAD-DEPENDENT MONOOXYGENASE ASQG-RELATED"/>
    <property type="match status" value="1"/>
</dbReference>
<keyword evidence="5" id="KW-0274">FAD</keyword>
<evidence type="ECO:0000256" key="9">
    <source>
        <dbReference type="SAM" id="Phobius"/>
    </source>
</evidence>
<dbReference type="PANTHER" id="PTHR47356:SF2">
    <property type="entry name" value="FAD-BINDING DOMAIN-CONTAINING PROTEIN-RELATED"/>
    <property type="match status" value="1"/>
</dbReference>
<keyword evidence="12" id="KW-1185">Reference proteome</keyword>
<dbReference type="Gene3D" id="3.50.50.60">
    <property type="entry name" value="FAD/NAD(P)-binding domain"/>
    <property type="match status" value="1"/>
</dbReference>
<feature type="transmembrane region" description="Helical" evidence="9">
    <location>
        <begin position="634"/>
        <end position="654"/>
    </location>
</feature>
<reference evidence="11 12" key="1">
    <citation type="journal article" date="2016" name="BMC Genomics">
        <title>Genome sequencing and secondary metabolism of the postharvest pathogen Penicillium griseofulvum.</title>
        <authorList>
            <person name="Banani H."/>
            <person name="Marcet-Houben M."/>
            <person name="Ballester A.R."/>
            <person name="Abbruscato P."/>
            <person name="Gonzalez-Candelas L."/>
            <person name="Gabaldon T."/>
            <person name="Spadaro D."/>
        </authorList>
    </citation>
    <scope>NUCLEOTIDE SEQUENCE [LARGE SCALE GENOMIC DNA]</scope>
    <source>
        <strain evidence="11 12">PG3</strain>
    </source>
</reference>
<dbReference type="Pfam" id="PF01494">
    <property type="entry name" value="FAD_binding_3"/>
    <property type="match status" value="1"/>
</dbReference>
<protein>
    <submittedName>
        <fullName evidence="11">Monooxygenase, FAD-binding</fullName>
    </submittedName>
</protein>
<evidence type="ECO:0000259" key="10">
    <source>
        <dbReference type="Pfam" id="PF01494"/>
    </source>
</evidence>
<dbReference type="PRINTS" id="PR00420">
    <property type="entry name" value="RNGMNOXGNASE"/>
</dbReference>
<dbReference type="OrthoDB" id="2431938at2759"/>
<dbReference type="GO" id="GO:0004497">
    <property type="term" value="F:monooxygenase activity"/>
    <property type="evidence" value="ECO:0007669"/>
    <property type="project" value="UniProtKB-KW"/>
</dbReference>
<evidence type="ECO:0000313" key="12">
    <source>
        <dbReference type="Proteomes" id="UP000070168"/>
    </source>
</evidence>
<dbReference type="EMBL" id="LHQR01000014">
    <property type="protein sequence ID" value="KXG53321.1"/>
    <property type="molecule type" value="Genomic_DNA"/>
</dbReference>
<evidence type="ECO:0000256" key="2">
    <source>
        <dbReference type="ARBA" id="ARBA00007992"/>
    </source>
</evidence>
<feature type="transmembrane region" description="Helical" evidence="9">
    <location>
        <begin position="515"/>
        <end position="538"/>
    </location>
</feature>
<comment type="similarity">
    <text evidence="2">Belongs to the paxM FAD-dependent monooxygenase family.</text>
</comment>
<organism evidence="11 12">
    <name type="scientific">Penicillium patulum</name>
    <name type="common">Penicillium griseofulvum</name>
    <dbReference type="NCBI Taxonomy" id="5078"/>
    <lineage>
        <taxon>Eukaryota</taxon>
        <taxon>Fungi</taxon>
        <taxon>Dikarya</taxon>
        <taxon>Ascomycota</taxon>
        <taxon>Pezizomycotina</taxon>
        <taxon>Eurotiomycetes</taxon>
        <taxon>Eurotiomycetidae</taxon>
        <taxon>Eurotiales</taxon>
        <taxon>Aspergillaceae</taxon>
        <taxon>Penicillium</taxon>
    </lineage>
</organism>
<keyword evidence="7" id="KW-0560">Oxidoreductase</keyword>